<evidence type="ECO:0000256" key="2">
    <source>
        <dbReference type="PROSITE-ProRule" id="PRU00335"/>
    </source>
</evidence>
<evidence type="ECO:0000313" key="4">
    <source>
        <dbReference type="EMBL" id="GMA89632.1"/>
    </source>
</evidence>
<dbReference type="Proteomes" id="UP001157069">
    <property type="component" value="Unassembled WGS sequence"/>
</dbReference>
<feature type="domain" description="HTH tetR-type" evidence="3">
    <location>
        <begin position="2"/>
        <end position="62"/>
    </location>
</feature>
<evidence type="ECO:0000256" key="1">
    <source>
        <dbReference type="ARBA" id="ARBA00023125"/>
    </source>
</evidence>
<proteinExistence type="predicted"/>
<accession>A0ABQ6JPG2</accession>
<dbReference type="EMBL" id="BSVA01000001">
    <property type="protein sequence ID" value="GMA89632.1"/>
    <property type="molecule type" value="Genomic_DNA"/>
</dbReference>
<evidence type="ECO:0000313" key="5">
    <source>
        <dbReference type="Proteomes" id="UP001157069"/>
    </source>
</evidence>
<gene>
    <name evidence="4" type="ORF">GCM10025869_01610</name>
</gene>
<name>A0ABQ6JPG2_9MICO</name>
<evidence type="ECO:0000259" key="3">
    <source>
        <dbReference type="PROSITE" id="PS50977"/>
    </source>
</evidence>
<keyword evidence="1 2" id="KW-0238">DNA-binding</keyword>
<reference evidence="5" key="1">
    <citation type="journal article" date="2019" name="Int. J. Syst. Evol. Microbiol.">
        <title>The Global Catalogue of Microorganisms (GCM) 10K type strain sequencing project: providing services to taxonomists for standard genome sequencing and annotation.</title>
        <authorList>
            <consortium name="The Broad Institute Genomics Platform"/>
            <consortium name="The Broad Institute Genome Sequencing Center for Infectious Disease"/>
            <person name="Wu L."/>
            <person name="Ma J."/>
        </authorList>
    </citation>
    <scope>NUCLEOTIDE SEQUENCE [LARGE SCALE GENOMIC DNA]</scope>
    <source>
        <strain evidence="5">NBRC 108755</strain>
    </source>
</reference>
<organism evidence="4 5">
    <name type="scientific">Homoserinibacter gongjuensis</name>
    <dbReference type="NCBI Taxonomy" id="1162968"/>
    <lineage>
        <taxon>Bacteria</taxon>
        <taxon>Bacillati</taxon>
        <taxon>Actinomycetota</taxon>
        <taxon>Actinomycetes</taxon>
        <taxon>Micrococcales</taxon>
        <taxon>Microbacteriaceae</taxon>
        <taxon>Homoserinibacter</taxon>
    </lineage>
</organism>
<sequence>MAGTRELVLRAAIRILGTEGVRALTHARIDTVAGVPLGSCSNYFRTRRALLTGIAEQMASDELSAFERFADAPSSRDELVDQLTRVVELQTGPGRIATLARHRLFLEVAEGDAADIFGAGRARFTAWTARALGALGTHDDDAVRAFMAGLDGLILHRLTVDDSGEVSSIIRYLLDGVAPTR</sequence>
<dbReference type="InterPro" id="IPR041583">
    <property type="entry name" value="TetR_C_31"/>
</dbReference>
<dbReference type="Pfam" id="PF17940">
    <property type="entry name" value="TetR_C_31"/>
    <property type="match status" value="1"/>
</dbReference>
<dbReference type="InterPro" id="IPR001647">
    <property type="entry name" value="HTH_TetR"/>
</dbReference>
<dbReference type="RefSeq" id="WP_284296996.1">
    <property type="nucleotide sequence ID" value="NZ_BSVA01000001.1"/>
</dbReference>
<keyword evidence="5" id="KW-1185">Reference proteome</keyword>
<dbReference type="SUPFAM" id="SSF46689">
    <property type="entry name" value="Homeodomain-like"/>
    <property type="match status" value="1"/>
</dbReference>
<comment type="caution">
    <text evidence="4">The sequence shown here is derived from an EMBL/GenBank/DDBJ whole genome shotgun (WGS) entry which is preliminary data.</text>
</comment>
<dbReference type="Gene3D" id="1.10.357.10">
    <property type="entry name" value="Tetracycline Repressor, domain 2"/>
    <property type="match status" value="1"/>
</dbReference>
<protein>
    <recommendedName>
        <fullName evidence="3">HTH tetR-type domain-containing protein</fullName>
    </recommendedName>
</protein>
<feature type="DNA-binding region" description="H-T-H motif" evidence="2">
    <location>
        <begin position="25"/>
        <end position="44"/>
    </location>
</feature>
<dbReference type="InterPro" id="IPR009057">
    <property type="entry name" value="Homeodomain-like_sf"/>
</dbReference>
<dbReference type="PROSITE" id="PS50977">
    <property type="entry name" value="HTH_TETR_2"/>
    <property type="match status" value="1"/>
</dbReference>